<organism evidence="2">
    <name type="scientific">Tanacetum cinerariifolium</name>
    <name type="common">Dalmatian daisy</name>
    <name type="synonym">Chrysanthemum cinerariifolium</name>
    <dbReference type="NCBI Taxonomy" id="118510"/>
    <lineage>
        <taxon>Eukaryota</taxon>
        <taxon>Viridiplantae</taxon>
        <taxon>Streptophyta</taxon>
        <taxon>Embryophyta</taxon>
        <taxon>Tracheophyta</taxon>
        <taxon>Spermatophyta</taxon>
        <taxon>Magnoliopsida</taxon>
        <taxon>eudicotyledons</taxon>
        <taxon>Gunneridae</taxon>
        <taxon>Pentapetalae</taxon>
        <taxon>asterids</taxon>
        <taxon>campanulids</taxon>
        <taxon>Asterales</taxon>
        <taxon>Asteraceae</taxon>
        <taxon>Asteroideae</taxon>
        <taxon>Anthemideae</taxon>
        <taxon>Anthemidinae</taxon>
        <taxon>Tanacetum</taxon>
    </lineage>
</organism>
<evidence type="ECO:0000313" key="2">
    <source>
        <dbReference type="EMBL" id="GFD19982.1"/>
    </source>
</evidence>
<accession>A0A699UAN1</accession>
<feature type="non-terminal residue" evidence="2">
    <location>
        <position position="1"/>
    </location>
</feature>
<sequence length="132" mass="13691">TRIPPAAARSFCTCAKGEPDGKYRPAGPAHRAGLACRRRACTARHGGAYMGVFTASAGCRAAGAPPSDAEYRSGDPPAYGNTGAIQFRRPADAQHAGAGVSHAHDRCRRTGRIPGDHGVVQRLQGRGVRSAS</sequence>
<gene>
    <name evidence="2" type="ORF">Tci_891951</name>
</gene>
<feature type="region of interest" description="Disordered" evidence="1">
    <location>
        <begin position="92"/>
        <end position="117"/>
    </location>
</feature>
<reference evidence="2" key="1">
    <citation type="journal article" date="2019" name="Sci. Rep.">
        <title>Draft genome of Tanacetum cinerariifolium, the natural source of mosquito coil.</title>
        <authorList>
            <person name="Yamashiro T."/>
            <person name="Shiraishi A."/>
            <person name="Satake H."/>
            <person name="Nakayama K."/>
        </authorList>
    </citation>
    <scope>NUCLEOTIDE SEQUENCE</scope>
</reference>
<protein>
    <submittedName>
        <fullName evidence="2">Uncharacterized protein</fullName>
    </submittedName>
</protein>
<feature type="region of interest" description="Disordered" evidence="1">
    <location>
        <begin position="64"/>
        <end position="83"/>
    </location>
</feature>
<name>A0A699UAN1_TANCI</name>
<comment type="caution">
    <text evidence="2">The sequence shown here is derived from an EMBL/GenBank/DDBJ whole genome shotgun (WGS) entry which is preliminary data.</text>
</comment>
<dbReference type="EMBL" id="BKCJ011318732">
    <property type="protein sequence ID" value="GFD19982.1"/>
    <property type="molecule type" value="Genomic_DNA"/>
</dbReference>
<evidence type="ECO:0000256" key="1">
    <source>
        <dbReference type="SAM" id="MobiDB-lite"/>
    </source>
</evidence>
<dbReference type="AlphaFoldDB" id="A0A699UAN1"/>
<proteinExistence type="predicted"/>